<dbReference type="EMBL" id="LBMM01012460">
    <property type="protein sequence ID" value="KMQ86213.1"/>
    <property type="molecule type" value="Genomic_DNA"/>
</dbReference>
<evidence type="ECO:0000313" key="2">
    <source>
        <dbReference type="EMBL" id="KMQ86213.1"/>
    </source>
</evidence>
<dbReference type="STRING" id="67767.A0A0J7K6W0"/>
<evidence type="ECO:0000313" key="3">
    <source>
        <dbReference type="Proteomes" id="UP000036403"/>
    </source>
</evidence>
<feature type="non-terminal residue" evidence="2">
    <location>
        <position position="1"/>
    </location>
</feature>
<dbReference type="PaxDb" id="67767-A0A0J7K6W0"/>
<feature type="region of interest" description="Disordered" evidence="1">
    <location>
        <begin position="290"/>
        <end position="325"/>
    </location>
</feature>
<gene>
    <name evidence="2" type="ORF">RF55_14868</name>
</gene>
<dbReference type="Proteomes" id="UP000036403">
    <property type="component" value="Unassembled WGS sequence"/>
</dbReference>
<name>A0A0J7K6W0_LASNI</name>
<proteinExistence type="predicted"/>
<organism evidence="2 3">
    <name type="scientific">Lasius niger</name>
    <name type="common">Black garden ant</name>
    <dbReference type="NCBI Taxonomy" id="67767"/>
    <lineage>
        <taxon>Eukaryota</taxon>
        <taxon>Metazoa</taxon>
        <taxon>Ecdysozoa</taxon>
        <taxon>Arthropoda</taxon>
        <taxon>Hexapoda</taxon>
        <taxon>Insecta</taxon>
        <taxon>Pterygota</taxon>
        <taxon>Neoptera</taxon>
        <taxon>Endopterygota</taxon>
        <taxon>Hymenoptera</taxon>
        <taxon>Apocrita</taxon>
        <taxon>Aculeata</taxon>
        <taxon>Formicoidea</taxon>
        <taxon>Formicidae</taxon>
        <taxon>Formicinae</taxon>
        <taxon>Lasius</taxon>
        <taxon>Lasius</taxon>
    </lineage>
</organism>
<dbReference type="OrthoDB" id="371494at2759"/>
<feature type="region of interest" description="Disordered" evidence="1">
    <location>
        <begin position="159"/>
        <end position="186"/>
    </location>
</feature>
<dbReference type="AlphaFoldDB" id="A0A0J7K6W0"/>
<evidence type="ECO:0000256" key="1">
    <source>
        <dbReference type="SAM" id="MobiDB-lite"/>
    </source>
</evidence>
<protein>
    <submittedName>
        <fullName evidence="2">Uncharacterized protein</fullName>
    </submittedName>
</protein>
<feature type="non-terminal residue" evidence="2">
    <location>
        <position position="766"/>
    </location>
</feature>
<comment type="caution">
    <text evidence="2">The sequence shown here is derived from an EMBL/GenBank/DDBJ whole genome shotgun (WGS) entry which is preliminary data.</text>
</comment>
<keyword evidence="3" id="KW-1185">Reference proteome</keyword>
<feature type="region of interest" description="Disordered" evidence="1">
    <location>
        <begin position="25"/>
        <end position="54"/>
    </location>
</feature>
<sequence>AVDYTELRDLPEKRTARLHVTGLRVEATSSEDRHPDVVSGGSADERRSNGVSSTPEAIYATPLAETIDEYPFQERSREYTGYTVPEEEILLVENAGTFGQRVRQDHPSGRIAGDGRKDDGYASFRKSFSSTASPLQNEGGRSYVTVTSEPYVFALKTGSDTADAIPPSSNDSEVLESKASEEEKSEEIFNSVESATEESSAPTEIDVASSILGENDVIPEDPRQIPRARSSRAYNNGTADGVAEGPVEKRVVRVSSSTSVEISPSLQPVKFSGPIVVADLAGRETPETMVDYPDDGDAASSGASSFRSIENGEITPGSYAEDSRSSILSKDSGIATSSIMLNPLQVGIALMNADEIGSTDDSEQSAATDTKDYVQEYLQDDLQRLSTVDKKFVESDVENRSRVDYKDEGLQEREGEKSSVEAVAQKVPDNSVEIQKSVEIYHTAPVHEIHYPPVYIQQTSNLGVIETNNIGRSNQLYGQDEQSESRSNYDVYRGNEQSVVKAHAPEQKLTRYNALEDDALDKPMTSALIAEYASSSDVREQAPVESQPYKYNDVRPVLLVPNQFDDTLYDQSDVRHSFKDNAPPLTYGSIARQESGSETYRSSEQQQPINDHQFRAPEMRRPEATQLLLKIIPEGSSANDGFVVPIPRPYPTIEKIVEKTVHVPHPIEIEKVIERKVPFPVERVVEKRVQVPVAVPQLYPVHVQAPMVEKQTIRVPNVYPIHVIERRVPYAVQRLLVQPAPYPSQLQPRLPVAPSADKSVTAGLTA</sequence>
<reference evidence="2 3" key="1">
    <citation type="submission" date="2015-04" db="EMBL/GenBank/DDBJ databases">
        <title>Lasius niger genome sequencing.</title>
        <authorList>
            <person name="Konorov E.A."/>
            <person name="Nikitin M.A."/>
            <person name="Kirill M.V."/>
            <person name="Chang P."/>
        </authorList>
    </citation>
    <scope>NUCLEOTIDE SEQUENCE [LARGE SCALE GENOMIC DNA]</scope>
    <source>
        <tissue evidence="2">Whole</tissue>
    </source>
</reference>
<accession>A0A0J7K6W0</accession>